<gene>
    <name evidence="1" type="ORF">OB2597_14951</name>
</gene>
<dbReference type="eggNOG" id="ENOG5032VD6">
    <property type="taxonomic scope" value="Bacteria"/>
</dbReference>
<keyword evidence="2" id="KW-1185">Reference proteome</keyword>
<evidence type="ECO:0000313" key="2">
    <source>
        <dbReference type="Proteomes" id="UP000004318"/>
    </source>
</evidence>
<dbReference type="InterPro" id="IPR024524">
    <property type="entry name" value="DUF3800"/>
</dbReference>
<sequence length="175" mass="20427">MISLKSTLRGYRREIGYNDKHYYNKCAQYLLERLGLFMRRNCITEDDLSVVFEEGNFNYSALRTLISACRRNPIRPATKNLARVNPQSIMVRAKEDEPLLQLADLVAHSLYKLVDDSPRMYGLKETRYVDELRTRFFADKVTSKILGFGIYAVHNLEQIQPDLEVKQFLQNLNNS</sequence>
<dbReference type="AlphaFoldDB" id="A3U2F2"/>
<dbReference type="HOGENOM" id="CLU_1531004_0_0_5"/>
<protein>
    <submittedName>
        <fullName evidence="1">Excinuclease ABC subunit B</fullName>
    </submittedName>
</protein>
<dbReference type="Pfam" id="PF12686">
    <property type="entry name" value="DUF3800"/>
    <property type="match status" value="1"/>
</dbReference>
<organism evidence="1 2">
    <name type="scientific">Pseudooceanicola batsensis (strain ATCC BAA-863 / DSM 15984 / KCTC 12145 / HTCC2597)</name>
    <name type="common">Oceanicola batsensis</name>
    <dbReference type="NCBI Taxonomy" id="252305"/>
    <lineage>
        <taxon>Bacteria</taxon>
        <taxon>Pseudomonadati</taxon>
        <taxon>Pseudomonadota</taxon>
        <taxon>Alphaproteobacteria</taxon>
        <taxon>Rhodobacterales</taxon>
        <taxon>Paracoccaceae</taxon>
        <taxon>Pseudooceanicola</taxon>
    </lineage>
</organism>
<evidence type="ECO:0000313" key="1">
    <source>
        <dbReference type="EMBL" id="EAQ01752.1"/>
    </source>
</evidence>
<accession>A3U2F2</accession>
<comment type="caution">
    <text evidence="1">The sequence shown here is derived from an EMBL/GenBank/DDBJ whole genome shotgun (WGS) entry which is preliminary data.</text>
</comment>
<dbReference type="Proteomes" id="UP000004318">
    <property type="component" value="Unassembled WGS sequence"/>
</dbReference>
<name>A3U2F2_PSEBH</name>
<dbReference type="EMBL" id="AAMO01000011">
    <property type="protein sequence ID" value="EAQ01752.1"/>
    <property type="molecule type" value="Genomic_DNA"/>
</dbReference>
<proteinExistence type="predicted"/>
<reference evidence="1 2" key="1">
    <citation type="journal article" date="2010" name="J. Bacteriol.">
        <title>Genome sequences of Oceanicola granulosus HTCC2516(T) and Oceanicola batsensis HTCC2597(TDelta).</title>
        <authorList>
            <person name="Thrash J.C."/>
            <person name="Cho J.C."/>
            <person name="Vergin K.L."/>
            <person name="Giovannoni S.J."/>
        </authorList>
    </citation>
    <scope>NUCLEOTIDE SEQUENCE [LARGE SCALE GENOMIC DNA]</scope>
    <source>
        <strain evidence="2">ATCC BAA-863 / DSM 15984 / KCTC 12145 / HTCC2597</strain>
    </source>
</reference>